<evidence type="ECO:0000313" key="2">
    <source>
        <dbReference type="EMBL" id="GIY16467.1"/>
    </source>
</evidence>
<evidence type="ECO:0000313" key="3">
    <source>
        <dbReference type="Proteomes" id="UP001054945"/>
    </source>
</evidence>
<comment type="caution">
    <text evidence="2">The sequence shown here is derived from an EMBL/GenBank/DDBJ whole genome shotgun (WGS) entry which is preliminary data.</text>
</comment>
<evidence type="ECO:0000256" key="1">
    <source>
        <dbReference type="SAM" id="MobiDB-lite"/>
    </source>
</evidence>
<dbReference type="Proteomes" id="UP001054945">
    <property type="component" value="Unassembled WGS sequence"/>
</dbReference>
<organism evidence="2 3">
    <name type="scientific">Caerostris extrusa</name>
    <name type="common">Bark spider</name>
    <name type="synonym">Caerostris bankana</name>
    <dbReference type="NCBI Taxonomy" id="172846"/>
    <lineage>
        <taxon>Eukaryota</taxon>
        <taxon>Metazoa</taxon>
        <taxon>Ecdysozoa</taxon>
        <taxon>Arthropoda</taxon>
        <taxon>Chelicerata</taxon>
        <taxon>Arachnida</taxon>
        <taxon>Araneae</taxon>
        <taxon>Araneomorphae</taxon>
        <taxon>Entelegynae</taxon>
        <taxon>Araneoidea</taxon>
        <taxon>Araneidae</taxon>
        <taxon>Caerostris</taxon>
    </lineage>
</organism>
<protein>
    <submittedName>
        <fullName evidence="2">Uncharacterized protein</fullName>
    </submittedName>
</protein>
<gene>
    <name evidence="2" type="ORF">CEXT_647121</name>
</gene>
<accession>A0AAV4R8H0</accession>
<dbReference type="EMBL" id="BPLR01007382">
    <property type="protein sequence ID" value="GIY16467.1"/>
    <property type="molecule type" value="Genomic_DNA"/>
</dbReference>
<sequence>MSVPKSFGRLNASAHSLAISTKPGNARSLDVAFTACRGIYSCSVASQPDFRLVVINGSGIRERTREREGCSISCREGVEGRGRRGTEEDNPLDPKGILREVPFNTVNLRESESNFLHQLKD</sequence>
<name>A0AAV4R8H0_CAEEX</name>
<proteinExistence type="predicted"/>
<feature type="region of interest" description="Disordered" evidence="1">
    <location>
        <begin position="77"/>
        <end position="96"/>
    </location>
</feature>
<reference evidence="2 3" key="1">
    <citation type="submission" date="2021-06" db="EMBL/GenBank/DDBJ databases">
        <title>Caerostris extrusa draft genome.</title>
        <authorList>
            <person name="Kono N."/>
            <person name="Arakawa K."/>
        </authorList>
    </citation>
    <scope>NUCLEOTIDE SEQUENCE [LARGE SCALE GENOMIC DNA]</scope>
</reference>
<feature type="compositionally biased region" description="Basic and acidic residues" evidence="1">
    <location>
        <begin position="77"/>
        <end position="87"/>
    </location>
</feature>
<keyword evidence="3" id="KW-1185">Reference proteome</keyword>
<dbReference type="AlphaFoldDB" id="A0AAV4R8H0"/>